<dbReference type="OrthoDB" id="63891at2759"/>
<dbReference type="EMBL" id="JAHDYR010000038">
    <property type="protein sequence ID" value="KAG9392179.1"/>
    <property type="molecule type" value="Genomic_DNA"/>
</dbReference>
<evidence type="ECO:0000313" key="3">
    <source>
        <dbReference type="EMBL" id="KAG9392179.1"/>
    </source>
</evidence>
<feature type="domain" description="TOG" evidence="2">
    <location>
        <begin position="230"/>
        <end position="469"/>
    </location>
</feature>
<dbReference type="GO" id="GO:0008017">
    <property type="term" value="F:microtubule binding"/>
    <property type="evidence" value="ECO:0007669"/>
    <property type="project" value="TreeGrafter"/>
</dbReference>
<sequence>MPSSESIRQVGEKAKSAHLTSPLYCRPTRLAWIPGSPTRLGNSQSKNSVDAVHQLLARFNQRNIRTSGSSRRGHRDEILKYIQSNSAPVTPVELARPHIFPTGKSPKTDPALSASLLSSLSRRSPTTAQPGLHDTTPILRDVRPRSMLSMRTPVPPLLATATVPGTAVVSGLGGTTKPRKMASPVTLDPLSSTSPAVVGGTRALRTTPLPPTKVSRPLAVVQTSVAAPVSLGKPADDLKAALAGLQSDEWTRQSDGLNLVRRVMEHSPQPLVDSPDLVALVDSICSAVGSLRSRIAKTALEALTEVFSAIEAVEANPPLVSSRKTVDTTLEVALHRACGTNAFLSGRAAECLAAVAKAAKPDIVVGSLLARARSKSAAYRYHVLRAMSLSLGRMAALAQYSAVDDLIQLLANLIADQSGRVREQARCCLLTAHIMLGPELKAMARRVLTPVQAHELGQALALALGAVDGV</sequence>
<dbReference type="SMART" id="SM01349">
    <property type="entry name" value="TOG"/>
    <property type="match status" value="1"/>
</dbReference>
<gene>
    <name evidence="3" type="ORF">J8273_5160</name>
</gene>
<proteinExistence type="predicted"/>
<dbReference type="InterPro" id="IPR034085">
    <property type="entry name" value="TOG"/>
</dbReference>
<evidence type="ECO:0000256" key="1">
    <source>
        <dbReference type="SAM" id="MobiDB-lite"/>
    </source>
</evidence>
<dbReference type="GO" id="GO:0005881">
    <property type="term" value="C:cytoplasmic microtubule"/>
    <property type="evidence" value="ECO:0007669"/>
    <property type="project" value="TreeGrafter"/>
</dbReference>
<dbReference type="Pfam" id="PF21040">
    <property type="entry name" value="CEP104-like_TOG"/>
    <property type="match status" value="1"/>
</dbReference>
<name>A0A8J6B1C3_9EUKA</name>
<evidence type="ECO:0000313" key="4">
    <source>
        <dbReference type="Proteomes" id="UP000717585"/>
    </source>
</evidence>
<reference evidence="3" key="1">
    <citation type="submission" date="2021-05" db="EMBL/GenBank/DDBJ databases">
        <title>A free-living protist that lacks canonical eukaryotic 1 DNA replication and segregation systems.</title>
        <authorList>
            <person name="Salas-Leiva D.E."/>
            <person name="Tromer E.C."/>
            <person name="Curtis B.A."/>
            <person name="Jerlstrom-Hultqvist J."/>
            <person name="Kolisko M."/>
            <person name="Yi Z."/>
            <person name="Salas-Leiva J.S."/>
            <person name="Gallot-Lavallee L."/>
            <person name="Kops G.J.P.L."/>
            <person name="Archibald J.M."/>
            <person name="Simpson A.G.B."/>
            <person name="Roger A.J."/>
        </authorList>
    </citation>
    <scope>NUCLEOTIDE SEQUENCE</scope>
    <source>
        <strain evidence="3">BICM</strain>
    </source>
</reference>
<protein>
    <submittedName>
        <fullName evidence="3">CLASP N terminal</fullName>
    </submittedName>
</protein>
<dbReference type="AlphaFoldDB" id="A0A8J6B1C3"/>
<dbReference type="PANTHER" id="PTHR21567">
    <property type="entry name" value="CLASP"/>
    <property type="match status" value="1"/>
</dbReference>
<keyword evidence="4" id="KW-1185">Reference proteome</keyword>
<organism evidence="3 4">
    <name type="scientific">Carpediemonas membranifera</name>
    <dbReference type="NCBI Taxonomy" id="201153"/>
    <lineage>
        <taxon>Eukaryota</taxon>
        <taxon>Metamonada</taxon>
        <taxon>Carpediemonas-like organisms</taxon>
        <taxon>Carpediemonas</taxon>
    </lineage>
</organism>
<dbReference type="SUPFAM" id="SSF48371">
    <property type="entry name" value="ARM repeat"/>
    <property type="match status" value="1"/>
</dbReference>
<dbReference type="InterPro" id="IPR016024">
    <property type="entry name" value="ARM-type_fold"/>
</dbReference>
<dbReference type="GO" id="GO:0000226">
    <property type="term" value="P:microtubule cytoskeleton organization"/>
    <property type="evidence" value="ECO:0007669"/>
    <property type="project" value="TreeGrafter"/>
</dbReference>
<evidence type="ECO:0000259" key="2">
    <source>
        <dbReference type="SMART" id="SM01349"/>
    </source>
</evidence>
<comment type="caution">
    <text evidence="3">The sequence shown here is derived from an EMBL/GenBank/DDBJ whole genome shotgun (WGS) entry which is preliminary data.</text>
</comment>
<dbReference type="Proteomes" id="UP000717585">
    <property type="component" value="Unassembled WGS sequence"/>
</dbReference>
<dbReference type="InterPro" id="IPR011989">
    <property type="entry name" value="ARM-like"/>
</dbReference>
<dbReference type="PANTHER" id="PTHR21567:SF87">
    <property type="entry name" value="CRESCERIN-LIKE PROTEIN CHE-12"/>
    <property type="match status" value="1"/>
</dbReference>
<dbReference type="Gene3D" id="1.25.10.10">
    <property type="entry name" value="Leucine-rich Repeat Variant"/>
    <property type="match status" value="1"/>
</dbReference>
<feature type="region of interest" description="Disordered" evidence="1">
    <location>
        <begin position="171"/>
        <end position="210"/>
    </location>
</feature>
<accession>A0A8J6B1C3</accession>